<dbReference type="EMBL" id="JAFNJU010000004">
    <property type="protein sequence ID" value="MBO1264662.1"/>
    <property type="molecule type" value="Genomic_DNA"/>
</dbReference>
<feature type="transmembrane region" description="Helical" evidence="1">
    <location>
        <begin position="12"/>
        <end position="34"/>
    </location>
</feature>
<proteinExistence type="predicted"/>
<dbReference type="GO" id="GO:0016787">
    <property type="term" value="F:hydrolase activity"/>
    <property type="evidence" value="ECO:0007669"/>
    <property type="project" value="UniProtKB-KW"/>
</dbReference>
<protein>
    <submittedName>
        <fullName evidence="3">Alpha/beta hydrolase</fullName>
    </submittedName>
</protein>
<keyword evidence="1" id="KW-0812">Transmembrane</keyword>
<dbReference type="AlphaFoldDB" id="A0A939H5M0"/>
<gene>
    <name evidence="3" type="ORF">J3A84_06430</name>
</gene>
<feature type="domain" description="Alpha/beta hydrolase fold-5" evidence="2">
    <location>
        <begin position="73"/>
        <end position="236"/>
    </location>
</feature>
<dbReference type="Pfam" id="PF12695">
    <property type="entry name" value="Abhydrolase_5"/>
    <property type="match status" value="1"/>
</dbReference>
<evidence type="ECO:0000256" key="1">
    <source>
        <dbReference type="SAM" id="Phobius"/>
    </source>
</evidence>
<dbReference type="Proteomes" id="UP000664218">
    <property type="component" value="Unassembled WGS sequence"/>
</dbReference>
<comment type="caution">
    <text evidence="3">The sequence shown here is derived from an EMBL/GenBank/DDBJ whole genome shotgun (WGS) entry which is preliminary data.</text>
</comment>
<keyword evidence="1" id="KW-1133">Transmembrane helix</keyword>
<sequence>MKTKESGKSKWIYRIGRILFILLIFAAVGIYIYADDYYRPSVTALSALESAQGVEFTVENGNLVFTPENPQGGVVLYPGGRVSEKAYGHLASKIAQMGYKTVIIKAPLKLSILANQAAEKYVEEEELSDWVIMGHSLGGVSAARFVEKNPDKIRALVFLAAYPDGGTDLREVPFNVYSLVGTKDSVIDMENLEEAKARLPESATYVDIRGGNHSSFANYGVQDGDTLPDIGYDDQQNFVLDVLRDAFK</sequence>
<evidence type="ECO:0000313" key="3">
    <source>
        <dbReference type="EMBL" id="MBO1264662.1"/>
    </source>
</evidence>
<dbReference type="SUPFAM" id="SSF53474">
    <property type="entry name" value="alpha/beta-Hydrolases"/>
    <property type="match status" value="1"/>
</dbReference>
<accession>A0A939H5M0</accession>
<dbReference type="InterPro" id="IPR029058">
    <property type="entry name" value="AB_hydrolase_fold"/>
</dbReference>
<dbReference type="RefSeq" id="WP_207599179.1">
    <property type="nucleotide sequence ID" value="NZ_JAFNJU010000004.1"/>
</dbReference>
<evidence type="ECO:0000259" key="2">
    <source>
        <dbReference type="Pfam" id="PF12695"/>
    </source>
</evidence>
<evidence type="ECO:0000313" key="4">
    <source>
        <dbReference type="Proteomes" id="UP000664218"/>
    </source>
</evidence>
<keyword evidence="1" id="KW-0472">Membrane</keyword>
<keyword evidence="4" id="KW-1185">Reference proteome</keyword>
<reference evidence="3" key="1">
    <citation type="submission" date="2021-03" db="EMBL/GenBank/DDBJ databases">
        <title>Proteiniclasticum marinus sp. nov., isolated from tidal flat sediment.</title>
        <authorList>
            <person name="Namirimu T."/>
            <person name="Yang J.-A."/>
            <person name="Yang S.-H."/>
            <person name="Kim Y.-J."/>
            <person name="Kwon K.K."/>
        </authorList>
    </citation>
    <scope>NUCLEOTIDE SEQUENCE</scope>
    <source>
        <strain evidence="3">SCR006</strain>
    </source>
</reference>
<dbReference type="InterPro" id="IPR029059">
    <property type="entry name" value="AB_hydrolase_5"/>
</dbReference>
<name>A0A939H5M0_9CLOT</name>
<keyword evidence="3" id="KW-0378">Hydrolase</keyword>
<organism evidence="3 4">
    <name type="scientific">Proteiniclasticum aestuarii</name>
    <dbReference type="NCBI Taxonomy" id="2817862"/>
    <lineage>
        <taxon>Bacteria</taxon>
        <taxon>Bacillati</taxon>
        <taxon>Bacillota</taxon>
        <taxon>Clostridia</taxon>
        <taxon>Eubacteriales</taxon>
        <taxon>Clostridiaceae</taxon>
        <taxon>Proteiniclasticum</taxon>
    </lineage>
</organism>
<dbReference type="Gene3D" id="3.40.50.1820">
    <property type="entry name" value="alpha/beta hydrolase"/>
    <property type="match status" value="1"/>
</dbReference>